<keyword evidence="2" id="KW-0732">Signal</keyword>
<dbReference type="InterPro" id="IPR023346">
    <property type="entry name" value="Lysozyme-like_dom_sf"/>
</dbReference>
<evidence type="ECO:0000313" key="3">
    <source>
        <dbReference type="EMBL" id="CAI6337196.1"/>
    </source>
</evidence>
<dbReference type="InterPro" id="IPR018392">
    <property type="entry name" value="LysM"/>
</dbReference>
<protein>
    <recommendedName>
        <fullName evidence="5">LysM domain-containing protein</fullName>
    </recommendedName>
</protein>
<dbReference type="InterPro" id="IPR036779">
    <property type="entry name" value="LysM_dom_sf"/>
</dbReference>
<evidence type="ECO:0008006" key="5">
    <source>
        <dbReference type="Google" id="ProtNLM"/>
    </source>
</evidence>
<feature type="compositionally biased region" description="Low complexity" evidence="1">
    <location>
        <begin position="321"/>
        <end position="341"/>
    </location>
</feature>
<dbReference type="Gene3D" id="1.10.530.10">
    <property type="match status" value="1"/>
</dbReference>
<comment type="caution">
    <text evidence="3">The sequence shown here is derived from an EMBL/GenBank/DDBJ whole genome shotgun (WGS) entry which is preliminary data.</text>
</comment>
<feature type="signal peptide" evidence="2">
    <location>
        <begin position="1"/>
        <end position="20"/>
    </location>
</feature>
<gene>
    <name evidence="3" type="ORF">PDIGIT_LOCUS10305</name>
</gene>
<feature type="compositionally biased region" description="Acidic residues" evidence="1">
    <location>
        <begin position="310"/>
        <end position="320"/>
    </location>
</feature>
<dbReference type="AlphaFoldDB" id="A0A9W4ULR3"/>
<feature type="region of interest" description="Disordered" evidence="1">
    <location>
        <begin position="240"/>
        <end position="341"/>
    </location>
</feature>
<dbReference type="SUPFAM" id="SSF53955">
    <property type="entry name" value="Lysozyme-like"/>
    <property type="match status" value="1"/>
</dbReference>
<sequence>MQFTTSCIIAASQFLVPALGAPVLHSHHARHVRDLVQRETAYKQYGGDGSSAQGWPTKEDWADFETIWSANERIMGISCTYHGQENDTPEEMEDIKSAIQQVAGETDIDERILLVTAMQESNGCLRVKTTANGYSNPGLMQSFQGKHNCYGINPCPKETIVGMIQDGAGVNGDVGIKQNIATAGGGDDAQTYYKAARIYNSGHLPGTGNLGLAEGATACYVSDYANRLMGWAGDKTPCTDAAAGQAGSGPSSPTTTSKPSTTSKASSTSSSKTSATSSSRPTSSGSASHPSGVAAPSGRPIPTTKPATNGDDEEEEEEDSTVVSPSTPSNSATPSSGASTGCTKWYTPKAGDYCSSTGVSMATLTKLNPSMGLDAKCSNLKAGVKYCVA</sequence>
<evidence type="ECO:0000313" key="4">
    <source>
        <dbReference type="Proteomes" id="UP001152607"/>
    </source>
</evidence>
<accession>A0A9W4ULR3</accession>
<proteinExistence type="predicted"/>
<dbReference type="CDD" id="cd00118">
    <property type="entry name" value="LysM"/>
    <property type="match status" value="1"/>
</dbReference>
<reference evidence="3" key="1">
    <citation type="submission" date="2023-01" db="EMBL/GenBank/DDBJ databases">
        <authorList>
            <person name="Van Ghelder C."/>
            <person name="Rancurel C."/>
        </authorList>
    </citation>
    <scope>NUCLEOTIDE SEQUENCE</scope>
    <source>
        <strain evidence="3">CNCM I-4278</strain>
    </source>
</reference>
<dbReference type="Proteomes" id="UP001152607">
    <property type="component" value="Unassembled WGS sequence"/>
</dbReference>
<dbReference type="Gene3D" id="3.10.350.10">
    <property type="entry name" value="LysM domain"/>
    <property type="match status" value="1"/>
</dbReference>
<feature type="compositionally biased region" description="Low complexity" evidence="1">
    <location>
        <begin position="241"/>
        <end position="298"/>
    </location>
</feature>
<evidence type="ECO:0000256" key="1">
    <source>
        <dbReference type="SAM" id="MobiDB-lite"/>
    </source>
</evidence>
<dbReference type="OrthoDB" id="1193027at2759"/>
<feature type="chain" id="PRO_5040725932" description="LysM domain-containing protein" evidence="2">
    <location>
        <begin position="21"/>
        <end position="389"/>
    </location>
</feature>
<name>A0A9W4ULR3_9PLEO</name>
<evidence type="ECO:0000256" key="2">
    <source>
        <dbReference type="SAM" id="SignalP"/>
    </source>
</evidence>
<dbReference type="EMBL" id="CAOQHR010000007">
    <property type="protein sequence ID" value="CAI6337196.1"/>
    <property type="molecule type" value="Genomic_DNA"/>
</dbReference>
<keyword evidence="4" id="KW-1185">Reference proteome</keyword>
<organism evidence="3 4">
    <name type="scientific">Periconia digitata</name>
    <dbReference type="NCBI Taxonomy" id="1303443"/>
    <lineage>
        <taxon>Eukaryota</taxon>
        <taxon>Fungi</taxon>
        <taxon>Dikarya</taxon>
        <taxon>Ascomycota</taxon>
        <taxon>Pezizomycotina</taxon>
        <taxon>Dothideomycetes</taxon>
        <taxon>Pleosporomycetidae</taxon>
        <taxon>Pleosporales</taxon>
        <taxon>Massarineae</taxon>
        <taxon>Periconiaceae</taxon>
        <taxon>Periconia</taxon>
    </lineage>
</organism>